<reference evidence="1" key="1">
    <citation type="journal article" date="2014" name="Front. Microbiol.">
        <title>High frequency of phylogenetically diverse reductive dehalogenase-homologous genes in deep subseafloor sedimentary metagenomes.</title>
        <authorList>
            <person name="Kawai M."/>
            <person name="Futagami T."/>
            <person name="Toyoda A."/>
            <person name="Takaki Y."/>
            <person name="Nishi S."/>
            <person name="Hori S."/>
            <person name="Arai W."/>
            <person name="Tsubouchi T."/>
            <person name="Morono Y."/>
            <person name="Uchiyama I."/>
            <person name="Ito T."/>
            <person name="Fujiyama A."/>
            <person name="Inagaki F."/>
            <person name="Takami H."/>
        </authorList>
    </citation>
    <scope>NUCLEOTIDE SEQUENCE</scope>
    <source>
        <strain evidence="1">Expedition CK06-06</strain>
    </source>
</reference>
<accession>X1M4X1</accession>
<sequence>MTVYINGVAEPNAAPYTEGARVYHSASQTIPDAIGTYLAFDSERYDTDNIHDP</sequence>
<evidence type="ECO:0000313" key="1">
    <source>
        <dbReference type="EMBL" id="GAI09725.1"/>
    </source>
</evidence>
<dbReference type="EMBL" id="BARV01008904">
    <property type="protein sequence ID" value="GAI09725.1"/>
    <property type="molecule type" value="Genomic_DNA"/>
</dbReference>
<feature type="non-terminal residue" evidence="1">
    <location>
        <position position="53"/>
    </location>
</feature>
<organism evidence="1">
    <name type="scientific">marine sediment metagenome</name>
    <dbReference type="NCBI Taxonomy" id="412755"/>
    <lineage>
        <taxon>unclassified sequences</taxon>
        <taxon>metagenomes</taxon>
        <taxon>ecological metagenomes</taxon>
    </lineage>
</organism>
<name>X1M4X1_9ZZZZ</name>
<protein>
    <submittedName>
        <fullName evidence="1">Uncharacterized protein</fullName>
    </submittedName>
</protein>
<proteinExistence type="predicted"/>
<comment type="caution">
    <text evidence="1">The sequence shown here is derived from an EMBL/GenBank/DDBJ whole genome shotgun (WGS) entry which is preliminary data.</text>
</comment>
<gene>
    <name evidence="1" type="ORF">S06H3_17753</name>
</gene>
<dbReference type="AlphaFoldDB" id="X1M4X1"/>